<dbReference type="AlphaFoldDB" id="A0A1I6YV94"/>
<protein>
    <recommendedName>
        <fullName evidence="9">TRAP transporter small permease protein</fullName>
    </recommendedName>
</protein>
<dbReference type="EMBL" id="FPAW01000003">
    <property type="protein sequence ID" value="SFT54228.1"/>
    <property type="molecule type" value="Genomic_DNA"/>
</dbReference>
<evidence type="ECO:0000256" key="2">
    <source>
        <dbReference type="ARBA" id="ARBA00022448"/>
    </source>
</evidence>
<proteinExistence type="inferred from homology"/>
<evidence type="ECO:0000256" key="6">
    <source>
        <dbReference type="ARBA" id="ARBA00022989"/>
    </source>
</evidence>
<keyword evidence="7 9" id="KW-0472">Membrane</keyword>
<dbReference type="GO" id="GO:0005886">
    <property type="term" value="C:plasma membrane"/>
    <property type="evidence" value="ECO:0007669"/>
    <property type="project" value="UniProtKB-SubCell"/>
</dbReference>
<keyword evidence="4 9" id="KW-0997">Cell inner membrane</keyword>
<feature type="transmembrane region" description="Helical" evidence="9">
    <location>
        <begin position="124"/>
        <end position="143"/>
    </location>
</feature>
<dbReference type="RefSeq" id="WP_027262395.1">
    <property type="nucleotide sequence ID" value="NZ_FPAW01000003.1"/>
</dbReference>
<feature type="transmembrane region" description="Helical" evidence="9">
    <location>
        <begin position="12"/>
        <end position="32"/>
    </location>
</feature>
<accession>A0A1I6YV94</accession>
<evidence type="ECO:0000313" key="12">
    <source>
        <dbReference type="Proteomes" id="UP000182466"/>
    </source>
</evidence>
<dbReference type="PANTHER" id="PTHR35011:SF2">
    <property type="entry name" value="2,3-DIKETO-L-GULONATE TRAP TRANSPORTER SMALL PERMEASE PROTEIN YIAM"/>
    <property type="match status" value="1"/>
</dbReference>
<dbReference type="eggNOG" id="COG3090">
    <property type="taxonomic scope" value="Bacteria"/>
</dbReference>
<name>A0A1I6YV94_9RHOB</name>
<evidence type="ECO:0000256" key="7">
    <source>
        <dbReference type="ARBA" id="ARBA00023136"/>
    </source>
</evidence>
<dbReference type="GO" id="GO:0015740">
    <property type="term" value="P:C4-dicarboxylate transport"/>
    <property type="evidence" value="ECO:0007669"/>
    <property type="project" value="TreeGrafter"/>
</dbReference>
<keyword evidence="2 9" id="KW-0813">Transport</keyword>
<dbReference type="InterPro" id="IPR007387">
    <property type="entry name" value="TRAP_DctQ"/>
</dbReference>
<dbReference type="GO" id="GO:0022857">
    <property type="term" value="F:transmembrane transporter activity"/>
    <property type="evidence" value="ECO:0007669"/>
    <property type="project" value="UniProtKB-UniRule"/>
</dbReference>
<organism evidence="11 12">
    <name type="scientific">Sedimentitalea nanhaiensis</name>
    <dbReference type="NCBI Taxonomy" id="999627"/>
    <lineage>
        <taxon>Bacteria</taxon>
        <taxon>Pseudomonadati</taxon>
        <taxon>Pseudomonadota</taxon>
        <taxon>Alphaproteobacteria</taxon>
        <taxon>Rhodobacterales</taxon>
        <taxon>Paracoccaceae</taxon>
        <taxon>Sedimentitalea</taxon>
    </lineage>
</organism>
<comment type="subunit">
    <text evidence="9">The complex comprises the extracytoplasmic solute receptor protein and the two transmembrane proteins.</text>
</comment>
<evidence type="ECO:0000259" key="10">
    <source>
        <dbReference type="Pfam" id="PF04290"/>
    </source>
</evidence>
<sequence>MRNLEKWFEPVVIVGMLGAIILLVFADVIARFAFSTSIAVANELARFCFVYMIYFGVSYAIRERRHMRVTVVLDQLPEAARRWVFALAEFIFLIYSVTVCWLGVVVTQQAFERGKILSSTEWPLGVLYAAIIFSGALSSARLVHSLWRVIAHGDTHLGPQLDV</sequence>
<evidence type="ECO:0000256" key="5">
    <source>
        <dbReference type="ARBA" id="ARBA00022692"/>
    </source>
</evidence>
<gene>
    <name evidence="11" type="ORF">SAMN05216236_10344</name>
</gene>
<dbReference type="Proteomes" id="UP000182466">
    <property type="component" value="Unassembled WGS sequence"/>
</dbReference>
<dbReference type="STRING" id="999627.SAMN05216236_10344"/>
<feature type="domain" description="Tripartite ATP-independent periplasmic transporters DctQ component" evidence="10">
    <location>
        <begin position="20"/>
        <end position="150"/>
    </location>
</feature>
<dbReference type="InterPro" id="IPR055348">
    <property type="entry name" value="DctQ"/>
</dbReference>
<feature type="transmembrane region" description="Helical" evidence="9">
    <location>
        <begin position="44"/>
        <end position="62"/>
    </location>
</feature>
<dbReference type="PANTHER" id="PTHR35011">
    <property type="entry name" value="2,3-DIKETO-L-GULONATE TRAP TRANSPORTER SMALL PERMEASE PROTEIN YIAM"/>
    <property type="match status" value="1"/>
</dbReference>
<evidence type="ECO:0000256" key="4">
    <source>
        <dbReference type="ARBA" id="ARBA00022519"/>
    </source>
</evidence>
<comment type="subcellular location">
    <subcellularLocation>
        <location evidence="1 9">Cell inner membrane</location>
        <topology evidence="1 9">Multi-pass membrane protein</topology>
    </subcellularLocation>
</comment>
<reference evidence="11 12" key="1">
    <citation type="submission" date="2016-10" db="EMBL/GenBank/DDBJ databases">
        <authorList>
            <person name="de Groot N.N."/>
        </authorList>
    </citation>
    <scope>NUCLEOTIDE SEQUENCE [LARGE SCALE GENOMIC DNA]</scope>
    <source>
        <strain evidence="11 12">CGMCC 1.10959</strain>
    </source>
</reference>
<dbReference type="OrthoDB" id="9814265at2"/>
<keyword evidence="3" id="KW-1003">Cell membrane</keyword>
<keyword evidence="5 9" id="KW-0812">Transmembrane</keyword>
<evidence type="ECO:0000313" key="11">
    <source>
        <dbReference type="EMBL" id="SFT54228.1"/>
    </source>
</evidence>
<comment type="similarity">
    <text evidence="8 9">Belongs to the TRAP transporter small permease family.</text>
</comment>
<dbReference type="Pfam" id="PF04290">
    <property type="entry name" value="DctQ"/>
    <property type="match status" value="1"/>
</dbReference>
<evidence type="ECO:0000256" key="8">
    <source>
        <dbReference type="ARBA" id="ARBA00038436"/>
    </source>
</evidence>
<evidence type="ECO:0000256" key="3">
    <source>
        <dbReference type="ARBA" id="ARBA00022475"/>
    </source>
</evidence>
<evidence type="ECO:0000256" key="9">
    <source>
        <dbReference type="RuleBase" id="RU369079"/>
    </source>
</evidence>
<comment type="function">
    <text evidence="9">Part of the tripartite ATP-independent periplasmic (TRAP) transport system.</text>
</comment>
<keyword evidence="12" id="KW-1185">Reference proteome</keyword>
<keyword evidence="6 9" id="KW-1133">Transmembrane helix</keyword>
<feature type="transmembrane region" description="Helical" evidence="9">
    <location>
        <begin position="83"/>
        <end position="104"/>
    </location>
</feature>
<evidence type="ECO:0000256" key="1">
    <source>
        <dbReference type="ARBA" id="ARBA00004429"/>
    </source>
</evidence>